<organism evidence="1 2">
    <name type="scientific">Saitozyma podzolica</name>
    <dbReference type="NCBI Taxonomy" id="1890683"/>
    <lineage>
        <taxon>Eukaryota</taxon>
        <taxon>Fungi</taxon>
        <taxon>Dikarya</taxon>
        <taxon>Basidiomycota</taxon>
        <taxon>Agaricomycotina</taxon>
        <taxon>Tremellomycetes</taxon>
        <taxon>Tremellales</taxon>
        <taxon>Trimorphomycetaceae</taxon>
        <taxon>Saitozyma</taxon>
    </lineage>
</organism>
<gene>
    <name evidence="1" type="ORF">EHS25_007391</name>
</gene>
<reference evidence="1 2" key="1">
    <citation type="submission" date="2018-11" db="EMBL/GenBank/DDBJ databases">
        <title>Genome sequence of Saitozyma podzolica DSM 27192.</title>
        <authorList>
            <person name="Aliyu H."/>
            <person name="Gorte O."/>
            <person name="Ochsenreither K."/>
        </authorList>
    </citation>
    <scope>NUCLEOTIDE SEQUENCE [LARGE SCALE GENOMIC DNA]</scope>
    <source>
        <strain evidence="1 2">DSM 27192</strain>
    </source>
</reference>
<keyword evidence="2" id="KW-1185">Reference proteome</keyword>
<proteinExistence type="predicted"/>
<dbReference type="InterPro" id="IPR053161">
    <property type="entry name" value="Ulvan_degrading_GH"/>
</dbReference>
<protein>
    <submittedName>
        <fullName evidence="1">Uncharacterized protein</fullName>
    </submittedName>
</protein>
<name>A0A427YPK2_9TREE</name>
<evidence type="ECO:0000313" key="2">
    <source>
        <dbReference type="Proteomes" id="UP000279259"/>
    </source>
</evidence>
<accession>A0A427YPK2</accession>
<dbReference type="Proteomes" id="UP000279259">
    <property type="component" value="Unassembled WGS sequence"/>
</dbReference>
<evidence type="ECO:0000313" key="1">
    <source>
        <dbReference type="EMBL" id="RSH93038.1"/>
    </source>
</evidence>
<dbReference type="EMBL" id="RSCD01000004">
    <property type="protein sequence ID" value="RSH93038.1"/>
    <property type="molecule type" value="Genomic_DNA"/>
</dbReference>
<comment type="caution">
    <text evidence="1">The sequence shown here is derived from an EMBL/GenBank/DDBJ whole genome shotgun (WGS) entry which is preliminary data.</text>
</comment>
<dbReference type="AlphaFoldDB" id="A0A427YPK2"/>
<dbReference type="PANTHER" id="PTHR36848:SF2">
    <property type="entry name" value="SECRETED PROTEIN"/>
    <property type="match status" value="1"/>
</dbReference>
<dbReference type="OrthoDB" id="2588159at2759"/>
<dbReference type="STRING" id="1890683.A0A427YPK2"/>
<dbReference type="Pfam" id="PF17132">
    <property type="entry name" value="Glyco_hydro_106"/>
    <property type="match status" value="1"/>
</dbReference>
<sequence>MEPTSYQRPRVGGVEVSWLGADPIPGEDIGQYRFGSKIWQDRFRYLVAEAERIGLHLDFTISASWPCQIPGLLPSAPAAAVELVCGIRLLEGPYCGSLPPPLSAPSGQSLGLSDLASPLEVVAVHVVKVVLDAQSRPLADNGEPDMRGPWHLAGTDGPAMQELEVSGGEVRVEASHLTPNHPSVGHLLVASYSRGTAQHKSIWEIHNDTVYLEPRGTVVDHFDPEGVEVVKAFYQTTVFDESTRQAFGRIQSSVFEDSLELHHTQCWTPRFRTSFMELRGYDPTPFLPLLHKRFRPTAFSPDLHIIIPAGREHNEDPHRFLYDFRRTLSDLYIHGRLNPLVQWADTNNLKFRCQPYELDIDAGLAAALVDLPEGEMMMLQTLNFRDKRNAFRLLASGRDVSGKRILSDELAACIGMAYTMTWKKIIQTANKDFALGVNQIVLHGMPYRWSASSAWPGYFPLLPDPPLPSFSDAWDERQPQWAFAKPCTDYLARTQSVLQAGHAVVDLAIFHPALKGIDVHWEDTSLSSAGYTFGFLSDGLLGLPSLLVSGGRLCPDGPAYKCLIIDNQLEMQVDTAQTIFALANSGLPIIVVGDLPTRALGLAEDVAAVDFQVQRAFVDLLRLPHCLHVTDIKSLVNTLQAAAIMPSVGYEHRDNCWLHVCRVVGHETWYFILNESDCRQSQVVQIPCKDRTTIYNPWTGSFSPIHDTVPSAPGRIGVPLDLGASQAAIIRCGLGDDQFLEHGACLASITAMRNELKDWTLQVEGWHPAEPKEAGIASIKTLIEKIGPIQLAELVPWTDIPVLKQQSGVGEYRTTFRVSPRMRRAFLEFHPDQTCTMKVMIDGNVVDGDIVGLGPLEITRALCEVTEHKLSITISTPLLNAMRALYPAFANCPTQSYGLLGCTFACYE</sequence>
<dbReference type="PANTHER" id="PTHR36848">
    <property type="entry name" value="DNA-BINDING PROTEIN (PUTATIVE SECRETED PROTEIN)-RELATED"/>
    <property type="match status" value="1"/>
</dbReference>